<dbReference type="Proteomes" id="UP001234297">
    <property type="component" value="Chromosome 5"/>
</dbReference>
<organism evidence="1 2">
    <name type="scientific">Persea americana</name>
    <name type="common">Avocado</name>
    <dbReference type="NCBI Taxonomy" id="3435"/>
    <lineage>
        <taxon>Eukaryota</taxon>
        <taxon>Viridiplantae</taxon>
        <taxon>Streptophyta</taxon>
        <taxon>Embryophyta</taxon>
        <taxon>Tracheophyta</taxon>
        <taxon>Spermatophyta</taxon>
        <taxon>Magnoliopsida</taxon>
        <taxon>Magnoliidae</taxon>
        <taxon>Laurales</taxon>
        <taxon>Lauraceae</taxon>
        <taxon>Persea</taxon>
    </lineage>
</organism>
<evidence type="ECO:0000313" key="1">
    <source>
        <dbReference type="EMBL" id="KAJ8641938.1"/>
    </source>
</evidence>
<evidence type="ECO:0000313" key="2">
    <source>
        <dbReference type="Proteomes" id="UP001234297"/>
    </source>
</evidence>
<accession>A0ACC2M926</accession>
<dbReference type="EMBL" id="CM056813">
    <property type="protein sequence ID" value="KAJ8641938.1"/>
    <property type="molecule type" value="Genomic_DNA"/>
</dbReference>
<comment type="caution">
    <text evidence="1">The sequence shown here is derived from an EMBL/GenBank/DDBJ whole genome shotgun (WGS) entry which is preliminary data.</text>
</comment>
<keyword evidence="2" id="KW-1185">Reference proteome</keyword>
<name>A0ACC2M926_PERAE</name>
<proteinExistence type="predicted"/>
<protein>
    <submittedName>
        <fullName evidence="1">Uncharacterized protein</fullName>
    </submittedName>
</protein>
<sequence length="581" mass="64224">MALSLLREKRGGYDVVLTDVHMPDVDGFKLLEIIGLEMDLPVVMMSADSDVNVAKRGLEHGACYYLMKPISMDEIRNIWQHLVRKKKTNEKGIGQIGSDGKEIEQTTSTEEDNTSKNTSEDAECASTVNEGSSKKQNKRKKQAKEDEDGSDCDEEQTAQKKPRVVWHAVLHTQFLNAVRQIGIDRAVPKKILDIMDVPGLTRENVASHLQKYRLYLRKMDDEQQLQCSLSSNFPGNSKLSSVPHCRMIDYQGQSGYPTFTEIPYNSMGIQPGTMHNMQSLNTSMPLTSITTVPLPNQTSQINNPLATLAFGQTKMNGPSNMQPLLLPGGSSLGPREHLPQQHGMKLGCGMMPQHTKLGHSSLVDTMPMAHQRIQARLGTFGGSPVDDFGMMNVQNSNSFSNMGNVGSVNRFNQPPPLNHTSNYSGLQLSSSGGLYGMTQTGPLGQAPSNIIPGHNRLSEIKKGKMPIEMDVKDTPLPPELNFPDYSLDPFNKFTHPFPNVIQEPDDLLMESYSKVEGESLSDILKSSRIGNSSVPQHFDDIDLEIFKQKDGTDPMESDFHISGFRVDGSSDDDAKRAPTSF</sequence>
<gene>
    <name evidence="1" type="ORF">MRB53_018632</name>
</gene>
<reference evidence="1 2" key="1">
    <citation type="journal article" date="2022" name="Hortic Res">
        <title>A haplotype resolved chromosomal level avocado genome allows analysis of novel avocado genes.</title>
        <authorList>
            <person name="Nath O."/>
            <person name="Fletcher S.J."/>
            <person name="Hayward A."/>
            <person name="Shaw L.M."/>
            <person name="Masouleh A.K."/>
            <person name="Furtado A."/>
            <person name="Henry R.J."/>
            <person name="Mitter N."/>
        </authorList>
    </citation>
    <scope>NUCLEOTIDE SEQUENCE [LARGE SCALE GENOMIC DNA]</scope>
    <source>
        <strain evidence="2">cv. Hass</strain>
    </source>
</reference>